<dbReference type="GO" id="GO:0033617">
    <property type="term" value="P:mitochondrial respiratory chain complex IV assembly"/>
    <property type="evidence" value="ECO:0007669"/>
    <property type="project" value="TreeGrafter"/>
</dbReference>
<dbReference type="AlphaFoldDB" id="A0A4P9Y6W9"/>
<evidence type="ECO:0000313" key="3">
    <source>
        <dbReference type="EMBL" id="RKP14848.1"/>
    </source>
</evidence>
<dbReference type="PROSITE" id="PS51808">
    <property type="entry name" value="CHCH"/>
    <property type="match status" value="1"/>
</dbReference>
<dbReference type="Proteomes" id="UP000267251">
    <property type="component" value="Unassembled WGS sequence"/>
</dbReference>
<evidence type="ECO:0000256" key="1">
    <source>
        <dbReference type="ARBA" id="ARBA00007785"/>
    </source>
</evidence>
<dbReference type="GO" id="GO:0005739">
    <property type="term" value="C:mitochondrion"/>
    <property type="evidence" value="ECO:0007669"/>
    <property type="project" value="TreeGrafter"/>
</dbReference>
<dbReference type="OrthoDB" id="282149at2759"/>
<dbReference type="PANTHER" id="PTHR28627">
    <property type="entry name" value="CYTOCHROME C OXIDASE ASSEMBLY FACTOR 5"/>
    <property type="match status" value="1"/>
</dbReference>
<evidence type="ECO:0000256" key="2">
    <source>
        <dbReference type="ARBA" id="ARBA00023157"/>
    </source>
</evidence>
<reference evidence="4" key="1">
    <citation type="journal article" date="2018" name="Nat. Microbiol.">
        <title>Leveraging single-cell genomics to expand the fungal tree of life.</title>
        <authorList>
            <person name="Ahrendt S.R."/>
            <person name="Quandt C.A."/>
            <person name="Ciobanu D."/>
            <person name="Clum A."/>
            <person name="Salamov A."/>
            <person name="Andreopoulos B."/>
            <person name="Cheng J.F."/>
            <person name="Woyke T."/>
            <person name="Pelin A."/>
            <person name="Henrissat B."/>
            <person name="Reynolds N.K."/>
            <person name="Benny G.L."/>
            <person name="Smith M.E."/>
            <person name="James T.Y."/>
            <person name="Grigoriev I.V."/>
        </authorList>
    </citation>
    <scope>NUCLEOTIDE SEQUENCE [LARGE SCALE GENOMIC DNA]</scope>
</reference>
<dbReference type="InterPro" id="IPR018793">
    <property type="entry name" value="Cyt_c_oxidase_assmbl_Pet191"/>
</dbReference>
<protein>
    <submittedName>
        <fullName evidence="3">Cytochrome c oxidase assembly protein PET191</fullName>
    </submittedName>
</protein>
<evidence type="ECO:0000313" key="4">
    <source>
        <dbReference type="Proteomes" id="UP000267251"/>
    </source>
</evidence>
<keyword evidence="4" id="KW-1185">Reference proteome</keyword>
<comment type="similarity">
    <text evidence="1">Belongs to the PET191 family.</text>
</comment>
<dbReference type="EMBL" id="KZ987784">
    <property type="protein sequence ID" value="RKP14848.1"/>
    <property type="molecule type" value="Genomic_DNA"/>
</dbReference>
<keyword evidence="2" id="KW-1015">Disulfide bond</keyword>
<proteinExistence type="inferred from homology"/>
<name>A0A4P9Y6W9_9FUNG</name>
<dbReference type="Pfam" id="PF10203">
    <property type="entry name" value="Pet191_N"/>
    <property type="match status" value="1"/>
</dbReference>
<sequence length="73" mass="8324">MPSSCMDIRKDLIECILASECVKREGKSVKDCLDDSTRPADSVPDKCLAIRRSYFECRRGILDPKLRFRGNKS</sequence>
<gene>
    <name evidence="3" type="ORF">BJ684DRAFT_18778</name>
</gene>
<dbReference type="PANTHER" id="PTHR28627:SF1">
    <property type="entry name" value="CYTOCHROME C OXIDASE ASSEMBLY FACTOR 5"/>
    <property type="match status" value="1"/>
</dbReference>
<organism evidence="3 4">
    <name type="scientific">Piptocephalis cylindrospora</name>
    <dbReference type="NCBI Taxonomy" id="1907219"/>
    <lineage>
        <taxon>Eukaryota</taxon>
        <taxon>Fungi</taxon>
        <taxon>Fungi incertae sedis</taxon>
        <taxon>Zoopagomycota</taxon>
        <taxon>Zoopagomycotina</taxon>
        <taxon>Zoopagomycetes</taxon>
        <taxon>Zoopagales</taxon>
        <taxon>Piptocephalidaceae</taxon>
        <taxon>Piptocephalis</taxon>
    </lineage>
</organism>
<accession>A0A4P9Y6W9</accession>